<feature type="domain" description="AB hydrolase-1" evidence="1">
    <location>
        <begin position="3"/>
        <end position="224"/>
    </location>
</feature>
<accession>A0ABP9FH90</accession>
<comment type="caution">
    <text evidence="2">The sequence shown here is derived from an EMBL/GenBank/DDBJ whole genome shotgun (WGS) entry which is preliminary data.</text>
</comment>
<dbReference type="Gene3D" id="3.40.50.1820">
    <property type="entry name" value="alpha/beta hydrolase"/>
    <property type="match status" value="1"/>
</dbReference>
<proteinExistence type="predicted"/>
<evidence type="ECO:0000259" key="1">
    <source>
        <dbReference type="Pfam" id="PF12697"/>
    </source>
</evidence>
<name>A0ABP9FH90_9ACTN</name>
<organism evidence="2 3">
    <name type="scientific">Tessaracoccus lubricantis</name>
    <dbReference type="NCBI Taxonomy" id="545543"/>
    <lineage>
        <taxon>Bacteria</taxon>
        <taxon>Bacillati</taxon>
        <taxon>Actinomycetota</taxon>
        <taxon>Actinomycetes</taxon>
        <taxon>Propionibacteriales</taxon>
        <taxon>Propionibacteriaceae</taxon>
        <taxon>Tessaracoccus</taxon>
    </lineage>
</organism>
<dbReference type="PANTHER" id="PTHR37017:SF11">
    <property type="entry name" value="ESTERASE_LIPASE_THIOESTERASE DOMAIN-CONTAINING PROTEIN"/>
    <property type="match status" value="1"/>
</dbReference>
<dbReference type="InterPro" id="IPR029058">
    <property type="entry name" value="AB_hydrolase_fold"/>
</dbReference>
<dbReference type="GO" id="GO:0016787">
    <property type="term" value="F:hydrolase activity"/>
    <property type="evidence" value="ECO:0007669"/>
    <property type="project" value="UniProtKB-KW"/>
</dbReference>
<dbReference type="Pfam" id="PF12697">
    <property type="entry name" value="Abhydrolase_6"/>
    <property type="match status" value="1"/>
</dbReference>
<protein>
    <submittedName>
        <fullName evidence="2">Alpha/beta hydrolase</fullName>
    </submittedName>
</protein>
<gene>
    <name evidence="2" type="ORF">GCM10025789_21190</name>
</gene>
<dbReference type="EMBL" id="BAABLV010000035">
    <property type="protein sequence ID" value="GAA4902273.1"/>
    <property type="molecule type" value="Genomic_DNA"/>
</dbReference>
<evidence type="ECO:0000313" key="3">
    <source>
        <dbReference type="Proteomes" id="UP001501521"/>
    </source>
</evidence>
<keyword evidence="3" id="KW-1185">Reference proteome</keyword>
<dbReference type="InterPro" id="IPR052897">
    <property type="entry name" value="Sec-Metab_Biosynth_Hydrolase"/>
</dbReference>
<dbReference type="InterPro" id="IPR000073">
    <property type="entry name" value="AB_hydrolase_1"/>
</dbReference>
<evidence type="ECO:0000313" key="2">
    <source>
        <dbReference type="EMBL" id="GAA4902273.1"/>
    </source>
</evidence>
<keyword evidence="2" id="KW-0378">Hydrolase</keyword>
<reference evidence="3" key="1">
    <citation type="journal article" date="2019" name="Int. J. Syst. Evol. Microbiol.">
        <title>The Global Catalogue of Microorganisms (GCM) 10K type strain sequencing project: providing services to taxonomists for standard genome sequencing and annotation.</title>
        <authorList>
            <consortium name="The Broad Institute Genomics Platform"/>
            <consortium name="The Broad Institute Genome Sequencing Center for Infectious Disease"/>
            <person name="Wu L."/>
            <person name="Ma J."/>
        </authorList>
    </citation>
    <scope>NUCLEOTIDE SEQUENCE [LARGE SCALE GENOMIC DNA]</scope>
    <source>
        <strain evidence="3">JCM 19125</strain>
    </source>
</reference>
<dbReference type="SUPFAM" id="SSF53474">
    <property type="entry name" value="alpha/beta-Hydrolases"/>
    <property type="match status" value="1"/>
</dbReference>
<dbReference type="PANTHER" id="PTHR37017">
    <property type="entry name" value="AB HYDROLASE-1 DOMAIN-CONTAINING PROTEIN-RELATED"/>
    <property type="match status" value="1"/>
</dbReference>
<dbReference type="Proteomes" id="UP001501521">
    <property type="component" value="Unassembled WGS sequence"/>
</dbReference>
<sequence>MDIILIPGLWLDGGSWERVTPHLLKAGHRVTALTPPGHDGGDPRHVTYGDLVAAIVTEIDNAGGPALMVGHSAACAAAWAATDRRPGRVCSVMLVGGFPIPDGMALLDGFEATDDGVLPFPGWQPFDGPDVADLSDGDRAWLEGHMSPAPADYALGTQSLGNPERYGVRVVMVCPEYGQAEVQQWVTQGFHPVAELPRIKEVAYVDLASGHWPQASQPERLAAVILTEAGGGR</sequence>
<dbReference type="RefSeq" id="WP_345582635.1">
    <property type="nucleotide sequence ID" value="NZ_BAABLV010000035.1"/>
</dbReference>